<evidence type="ECO:0000313" key="4">
    <source>
        <dbReference type="Proteomes" id="UP001160334"/>
    </source>
</evidence>
<sequence>MIFIGLGVVAFIAASAGSGSPERKWGPPVYWTLSAASGVFFALGMPTFKAAITAAVFTWLVSWFFAFWWTPLASRKGPDGRRKPGFASRYSYWPPRRRGKPPPRINRHTKPHYQARESTQRDQ</sequence>
<protein>
    <submittedName>
        <fullName evidence="3">Uncharacterized protein</fullName>
    </submittedName>
</protein>
<keyword evidence="4" id="KW-1185">Reference proteome</keyword>
<organism evidence="3 4">
    <name type="scientific">Prescottella agglutinans</name>
    <dbReference type="NCBI Taxonomy" id="1644129"/>
    <lineage>
        <taxon>Bacteria</taxon>
        <taxon>Bacillati</taxon>
        <taxon>Actinomycetota</taxon>
        <taxon>Actinomycetes</taxon>
        <taxon>Mycobacteriales</taxon>
        <taxon>Nocardiaceae</taxon>
        <taxon>Prescottella</taxon>
    </lineage>
</organism>
<gene>
    <name evidence="3" type="ORF">M2280_005315</name>
</gene>
<feature type="region of interest" description="Disordered" evidence="1">
    <location>
        <begin position="74"/>
        <end position="123"/>
    </location>
</feature>
<dbReference type="RefSeq" id="WP_280763311.1">
    <property type="nucleotide sequence ID" value="NZ_JARXVC010000017.1"/>
</dbReference>
<reference evidence="3 4" key="1">
    <citation type="submission" date="2023-04" db="EMBL/GenBank/DDBJ databases">
        <title>Forest soil microbial communities from Buena Vista Peninsula, Colon Province, Panama.</title>
        <authorList>
            <person name="Bouskill N."/>
        </authorList>
    </citation>
    <scope>NUCLEOTIDE SEQUENCE [LARGE SCALE GENOMIC DNA]</scope>
    <source>
        <strain evidence="3 4">CFH S0262</strain>
    </source>
</reference>
<comment type="caution">
    <text evidence="3">The sequence shown here is derived from an EMBL/GenBank/DDBJ whole genome shotgun (WGS) entry which is preliminary data.</text>
</comment>
<dbReference type="Proteomes" id="UP001160334">
    <property type="component" value="Unassembled WGS sequence"/>
</dbReference>
<keyword evidence="2" id="KW-1133">Transmembrane helix</keyword>
<feature type="compositionally biased region" description="Basic residues" evidence="1">
    <location>
        <begin position="95"/>
        <end position="113"/>
    </location>
</feature>
<evidence type="ECO:0000313" key="3">
    <source>
        <dbReference type="EMBL" id="MDH6284064.1"/>
    </source>
</evidence>
<keyword evidence="2" id="KW-0472">Membrane</keyword>
<name>A0ABT6ML45_9NOCA</name>
<dbReference type="EMBL" id="JARXVC010000017">
    <property type="protein sequence ID" value="MDH6284064.1"/>
    <property type="molecule type" value="Genomic_DNA"/>
</dbReference>
<evidence type="ECO:0000256" key="2">
    <source>
        <dbReference type="SAM" id="Phobius"/>
    </source>
</evidence>
<feature type="compositionally biased region" description="Basic and acidic residues" evidence="1">
    <location>
        <begin position="114"/>
        <end position="123"/>
    </location>
</feature>
<proteinExistence type="predicted"/>
<evidence type="ECO:0000256" key="1">
    <source>
        <dbReference type="SAM" id="MobiDB-lite"/>
    </source>
</evidence>
<keyword evidence="2" id="KW-0812">Transmembrane</keyword>
<accession>A0ABT6ML45</accession>
<feature type="transmembrane region" description="Helical" evidence="2">
    <location>
        <begin position="52"/>
        <end position="70"/>
    </location>
</feature>